<feature type="region of interest" description="Disordered" evidence="1">
    <location>
        <begin position="131"/>
        <end position="155"/>
    </location>
</feature>
<dbReference type="AlphaFoldDB" id="A0A9P4GTA7"/>
<name>A0A9P4GTA7_9PLEO</name>
<sequence length="173" mass="19846">MSDTKTSQDDVSTWLNDYERMMSQLGGNHITNGAMRDKYKSQEDRISVFCAFPPKIQLGLFDNITPKARGHILSRLIDISNVVDISNILTGASLLQKRDAEEVKPVEWKRESDKELYEILIEAARRLLDKDTPIDDSHEAKESRFDDARGVAEEEQPVVKMPVRWASKQWPSR</sequence>
<evidence type="ECO:0000313" key="2">
    <source>
        <dbReference type="EMBL" id="KAF2022543.1"/>
    </source>
</evidence>
<comment type="caution">
    <text evidence="2">The sequence shown here is derived from an EMBL/GenBank/DDBJ whole genome shotgun (WGS) entry which is preliminary data.</text>
</comment>
<dbReference type="Proteomes" id="UP000799777">
    <property type="component" value="Unassembled WGS sequence"/>
</dbReference>
<dbReference type="EMBL" id="ML978553">
    <property type="protein sequence ID" value="KAF2022543.1"/>
    <property type="molecule type" value="Genomic_DNA"/>
</dbReference>
<accession>A0A9P4GTA7</accession>
<keyword evidence="3" id="KW-1185">Reference proteome</keyword>
<reference evidence="2" key="1">
    <citation type="journal article" date="2020" name="Stud. Mycol.">
        <title>101 Dothideomycetes genomes: a test case for predicting lifestyles and emergence of pathogens.</title>
        <authorList>
            <person name="Haridas S."/>
            <person name="Albert R."/>
            <person name="Binder M."/>
            <person name="Bloem J."/>
            <person name="Labutti K."/>
            <person name="Salamov A."/>
            <person name="Andreopoulos B."/>
            <person name="Baker S."/>
            <person name="Barry K."/>
            <person name="Bills G."/>
            <person name="Bluhm B."/>
            <person name="Cannon C."/>
            <person name="Castanera R."/>
            <person name="Culley D."/>
            <person name="Daum C."/>
            <person name="Ezra D."/>
            <person name="Gonzalez J."/>
            <person name="Henrissat B."/>
            <person name="Kuo A."/>
            <person name="Liang C."/>
            <person name="Lipzen A."/>
            <person name="Lutzoni F."/>
            <person name="Magnuson J."/>
            <person name="Mondo S."/>
            <person name="Nolan M."/>
            <person name="Ohm R."/>
            <person name="Pangilinan J."/>
            <person name="Park H.-J."/>
            <person name="Ramirez L."/>
            <person name="Alfaro M."/>
            <person name="Sun H."/>
            <person name="Tritt A."/>
            <person name="Yoshinaga Y."/>
            <person name="Zwiers L.-H."/>
            <person name="Turgeon B."/>
            <person name="Goodwin S."/>
            <person name="Spatafora J."/>
            <person name="Crous P."/>
            <person name="Grigoriev I."/>
        </authorList>
    </citation>
    <scope>NUCLEOTIDE SEQUENCE</scope>
    <source>
        <strain evidence="2">CBS 110217</strain>
    </source>
</reference>
<organism evidence="2 3">
    <name type="scientific">Setomelanomma holmii</name>
    <dbReference type="NCBI Taxonomy" id="210430"/>
    <lineage>
        <taxon>Eukaryota</taxon>
        <taxon>Fungi</taxon>
        <taxon>Dikarya</taxon>
        <taxon>Ascomycota</taxon>
        <taxon>Pezizomycotina</taxon>
        <taxon>Dothideomycetes</taxon>
        <taxon>Pleosporomycetidae</taxon>
        <taxon>Pleosporales</taxon>
        <taxon>Pleosporineae</taxon>
        <taxon>Phaeosphaeriaceae</taxon>
        <taxon>Setomelanomma</taxon>
    </lineage>
</organism>
<gene>
    <name evidence="2" type="ORF">EK21DRAFT_95628</name>
</gene>
<evidence type="ECO:0000313" key="3">
    <source>
        <dbReference type="Proteomes" id="UP000799777"/>
    </source>
</evidence>
<evidence type="ECO:0000256" key="1">
    <source>
        <dbReference type="SAM" id="MobiDB-lite"/>
    </source>
</evidence>
<protein>
    <submittedName>
        <fullName evidence="2">Uncharacterized protein</fullName>
    </submittedName>
</protein>
<feature type="compositionally biased region" description="Basic and acidic residues" evidence="1">
    <location>
        <begin position="131"/>
        <end position="152"/>
    </location>
</feature>
<proteinExistence type="predicted"/>